<dbReference type="EMBL" id="NHSJ01000057">
    <property type="protein sequence ID" value="PPQ31483.1"/>
    <property type="molecule type" value="Genomic_DNA"/>
</dbReference>
<name>A0A2S6NA41_9HYPH</name>
<sequence>MMFAANSAETTIPPPNNAIQVLRIHASQPFAVPRALTSGVPVGRLTREGLRTHPIASLAR</sequence>
<evidence type="ECO:0000313" key="2">
    <source>
        <dbReference type="Proteomes" id="UP000239089"/>
    </source>
</evidence>
<proteinExistence type="predicted"/>
<reference evidence="1 2" key="1">
    <citation type="journal article" date="2018" name="Arch. Microbiol.">
        <title>New insights into the metabolic potential of the phototrophic purple bacterium Rhodopila globiformis DSM 161(T) from its draft genome sequence and evidence for a vanadium-dependent nitrogenase.</title>
        <authorList>
            <person name="Imhoff J.F."/>
            <person name="Rahn T."/>
            <person name="Kunzel S."/>
            <person name="Neulinger S.C."/>
        </authorList>
    </citation>
    <scope>NUCLEOTIDE SEQUENCE [LARGE SCALE GENOMIC DNA]</scope>
    <source>
        <strain evidence="1 2">DSM 16996</strain>
    </source>
</reference>
<organism evidence="1 2">
    <name type="scientific">Rhodoblastus sphagnicola</name>
    <dbReference type="NCBI Taxonomy" id="333368"/>
    <lineage>
        <taxon>Bacteria</taxon>
        <taxon>Pseudomonadati</taxon>
        <taxon>Pseudomonadota</taxon>
        <taxon>Alphaproteobacteria</taxon>
        <taxon>Hyphomicrobiales</taxon>
        <taxon>Rhodoblastaceae</taxon>
        <taxon>Rhodoblastus</taxon>
    </lineage>
</organism>
<dbReference type="AlphaFoldDB" id="A0A2S6NA41"/>
<evidence type="ECO:0000313" key="1">
    <source>
        <dbReference type="EMBL" id="PPQ31483.1"/>
    </source>
</evidence>
<gene>
    <name evidence="1" type="ORF">CCR94_09310</name>
</gene>
<keyword evidence="2" id="KW-1185">Reference proteome</keyword>
<comment type="caution">
    <text evidence="1">The sequence shown here is derived from an EMBL/GenBank/DDBJ whole genome shotgun (WGS) entry which is preliminary data.</text>
</comment>
<protein>
    <submittedName>
        <fullName evidence="1">Uncharacterized protein</fullName>
    </submittedName>
</protein>
<accession>A0A2S6NA41</accession>
<dbReference type="Proteomes" id="UP000239089">
    <property type="component" value="Unassembled WGS sequence"/>
</dbReference>